<dbReference type="PANTHER" id="PTHR28018">
    <property type="entry name" value="RESPIRATORY SUPERCOMPLEX FACTOR 2, MITOCHONDRIAL"/>
    <property type="match status" value="1"/>
</dbReference>
<organism evidence="8 9">
    <name type="scientific">Dothistroma septosporum (strain NZE10 / CBS 128990)</name>
    <name type="common">Red band needle blight fungus</name>
    <name type="synonym">Mycosphaerella pini</name>
    <dbReference type="NCBI Taxonomy" id="675120"/>
    <lineage>
        <taxon>Eukaryota</taxon>
        <taxon>Fungi</taxon>
        <taxon>Dikarya</taxon>
        <taxon>Ascomycota</taxon>
        <taxon>Pezizomycotina</taxon>
        <taxon>Dothideomycetes</taxon>
        <taxon>Dothideomycetidae</taxon>
        <taxon>Mycosphaerellales</taxon>
        <taxon>Mycosphaerellaceae</taxon>
        <taxon>Dothistroma</taxon>
    </lineage>
</organism>
<reference evidence="8 9" key="2">
    <citation type="journal article" date="2012" name="PLoS Pathog.">
        <title>Diverse lifestyles and strategies of plant pathogenesis encoded in the genomes of eighteen Dothideomycetes fungi.</title>
        <authorList>
            <person name="Ohm R.A."/>
            <person name="Feau N."/>
            <person name="Henrissat B."/>
            <person name="Schoch C.L."/>
            <person name="Horwitz B.A."/>
            <person name="Barry K.W."/>
            <person name="Condon B.J."/>
            <person name="Copeland A.C."/>
            <person name="Dhillon B."/>
            <person name="Glaser F."/>
            <person name="Hesse C.N."/>
            <person name="Kosti I."/>
            <person name="LaButti K."/>
            <person name="Lindquist E.A."/>
            <person name="Lucas S."/>
            <person name="Salamov A.A."/>
            <person name="Bradshaw R.E."/>
            <person name="Ciuffetti L."/>
            <person name="Hamelin R.C."/>
            <person name="Kema G.H.J."/>
            <person name="Lawrence C."/>
            <person name="Scott J.A."/>
            <person name="Spatafora J.W."/>
            <person name="Turgeon B.G."/>
            <person name="de Wit P.J.G.M."/>
            <person name="Zhong S."/>
            <person name="Goodwin S.B."/>
            <person name="Grigoriev I.V."/>
        </authorList>
    </citation>
    <scope>NUCLEOTIDE SEQUENCE [LARGE SCALE GENOMIC DNA]</scope>
    <source>
        <strain evidence="9">NZE10 / CBS 128990</strain>
    </source>
</reference>
<evidence type="ECO:0000256" key="3">
    <source>
        <dbReference type="ARBA" id="ARBA00022989"/>
    </source>
</evidence>
<feature type="compositionally biased region" description="Basic and acidic residues" evidence="5">
    <location>
        <begin position="250"/>
        <end position="267"/>
    </location>
</feature>
<proteinExistence type="predicted"/>
<dbReference type="GO" id="GO:0005739">
    <property type="term" value="C:mitochondrion"/>
    <property type="evidence" value="ECO:0007669"/>
    <property type="project" value="UniProtKB-SubCell"/>
</dbReference>
<dbReference type="OrthoDB" id="1915122at2759"/>
<dbReference type="InterPro" id="IPR040153">
    <property type="entry name" value="Rcf2"/>
</dbReference>
<evidence type="ECO:0000313" key="8">
    <source>
        <dbReference type="EMBL" id="EME48114.1"/>
    </source>
</evidence>
<dbReference type="HOGENOM" id="CLU_079101_0_0_1"/>
<dbReference type="EMBL" id="KB446536">
    <property type="protein sequence ID" value="EME48114.1"/>
    <property type="molecule type" value="Genomic_DNA"/>
</dbReference>
<evidence type="ECO:0000313" key="9">
    <source>
        <dbReference type="Proteomes" id="UP000016933"/>
    </source>
</evidence>
<feature type="transmembrane region" description="Helical" evidence="6">
    <location>
        <begin position="147"/>
        <end position="167"/>
    </location>
</feature>
<dbReference type="GO" id="GO:0033617">
    <property type="term" value="P:mitochondrial respiratory chain complex IV assembly"/>
    <property type="evidence" value="ECO:0007669"/>
    <property type="project" value="TreeGrafter"/>
</dbReference>
<dbReference type="PROSITE" id="PS51503">
    <property type="entry name" value="HIG1"/>
    <property type="match status" value="1"/>
</dbReference>
<dbReference type="OMA" id="LWMDMVE"/>
<accession>N1Q0Z6</accession>
<dbReference type="Pfam" id="PF04588">
    <property type="entry name" value="HIG_1_N"/>
    <property type="match status" value="1"/>
</dbReference>
<evidence type="ECO:0000256" key="6">
    <source>
        <dbReference type="SAM" id="Phobius"/>
    </source>
</evidence>
<dbReference type="InterPro" id="IPR007667">
    <property type="entry name" value="Hypoxia_induced_domain"/>
</dbReference>
<dbReference type="STRING" id="675120.N1Q0Z6"/>
<keyword evidence="2 6" id="KW-0812">Transmembrane</keyword>
<evidence type="ECO:0000259" key="7">
    <source>
        <dbReference type="PROSITE" id="PS51503"/>
    </source>
</evidence>
<reference evidence="9" key="1">
    <citation type="journal article" date="2012" name="PLoS Genet.">
        <title>The genomes of the fungal plant pathogens Cladosporium fulvum and Dothistroma septosporum reveal adaptation to different hosts and lifestyles but also signatures of common ancestry.</title>
        <authorList>
            <person name="de Wit P.J.G.M."/>
            <person name="van der Burgt A."/>
            <person name="Oekmen B."/>
            <person name="Stergiopoulos I."/>
            <person name="Abd-Elsalam K.A."/>
            <person name="Aerts A.L."/>
            <person name="Bahkali A.H."/>
            <person name="Beenen H.G."/>
            <person name="Chettri P."/>
            <person name="Cox M.P."/>
            <person name="Datema E."/>
            <person name="de Vries R.P."/>
            <person name="Dhillon B."/>
            <person name="Ganley A.R."/>
            <person name="Griffiths S.A."/>
            <person name="Guo Y."/>
            <person name="Hamelin R.C."/>
            <person name="Henrissat B."/>
            <person name="Kabir M.S."/>
            <person name="Jashni M.K."/>
            <person name="Kema G."/>
            <person name="Klaubauf S."/>
            <person name="Lapidus A."/>
            <person name="Levasseur A."/>
            <person name="Lindquist E."/>
            <person name="Mehrabi R."/>
            <person name="Ohm R.A."/>
            <person name="Owen T.J."/>
            <person name="Salamov A."/>
            <person name="Schwelm A."/>
            <person name="Schijlen E."/>
            <person name="Sun H."/>
            <person name="van den Burg H.A."/>
            <person name="van Ham R.C.H.J."/>
            <person name="Zhang S."/>
            <person name="Goodwin S.B."/>
            <person name="Grigoriev I.V."/>
            <person name="Collemare J."/>
            <person name="Bradshaw R.E."/>
        </authorList>
    </citation>
    <scope>NUCLEOTIDE SEQUENCE [LARGE SCALE GENOMIC DNA]</scope>
    <source>
        <strain evidence="9">NZE10 / CBS 128990</strain>
    </source>
</reference>
<feature type="domain" description="HIG1" evidence="7">
    <location>
        <begin position="86"/>
        <end position="179"/>
    </location>
</feature>
<sequence>MKILTKEEEQEHYNATVFGGTLGGLAGIGVGALGVYAATMRYPAFRALTLQFRAFLIASSGTFTAIIAADRYSRHYEQSRHPEQNYRDEQASLQEQINAGKTQKEKTYQWLSDNRYSLVFGSWVASISLAMGIVGRNPYQSTQQKLVQARVYAQGFTLAAVIVSLAFEGGDRMNKTGRWETVKVLDPNDPTHKHMIEKKIHHERYAGEDQWMDMVEAEEQRMKEREQAAKQREDADKKSGKTKSAPKNVNLEKGKPEESKDSKLNAA</sequence>
<feature type="transmembrane region" description="Helical" evidence="6">
    <location>
        <begin position="12"/>
        <end position="38"/>
    </location>
</feature>
<feature type="compositionally biased region" description="Basic and acidic residues" evidence="5">
    <location>
        <begin position="218"/>
        <end position="239"/>
    </location>
</feature>
<keyword evidence="3 6" id="KW-1133">Transmembrane helix</keyword>
<keyword evidence="9" id="KW-1185">Reference proteome</keyword>
<name>N1Q0Z6_DOTSN</name>
<evidence type="ECO:0000256" key="1">
    <source>
        <dbReference type="ARBA" id="ARBA00004173"/>
    </source>
</evidence>
<keyword evidence="4 6" id="KW-0472">Membrane</keyword>
<feature type="region of interest" description="Disordered" evidence="5">
    <location>
        <begin position="218"/>
        <end position="267"/>
    </location>
</feature>
<dbReference type="AlphaFoldDB" id="N1Q0Z6"/>
<feature type="transmembrane region" description="Helical" evidence="6">
    <location>
        <begin position="50"/>
        <end position="69"/>
    </location>
</feature>
<protein>
    <recommendedName>
        <fullName evidence="7">HIG1 domain-containing protein</fullName>
    </recommendedName>
</protein>
<evidence type="ECO:0000256" key="5">
    <source>
        <dbReference type="SAM" id="MobiDB-lite"/>
    </source>
</evidence>
<evidence type="ECO:0000256" key="4">
    <source>
        <dbReference type="ARBA" id="ARBA00023136"/>
    </source>
</evidence>
<dbReference type="Proteomes" id="UP000016933">
    <property type="component" value="Unassembled WGS sequence"/>
</dbReference>
<feature type="transmembrane region" description="Helical" evidence="6">
    <location>
        <begin position="116"/>
        <end position="135"/>
    </location>
</feature>
<evidence type="ECO:0000256" key="2">
    <source>
        <dbReference type="ARBA" id="ARBA00022692"/>
    </source>
</evidence>
<dbReference type="eggNOG" id="ENOG502QT50">
    <property type="taxonomic scope" value="Eukaryota"/>
</dbReference>
<gene>
    <name evidence="8" type="ORF">DOTSEDRAFT_78208</name>
</gene>
<comment type="subcellular location">
    <subcellularLocation>
        <location evidence="1">Mitochondrion</location>
    </subcellularLocation>
</comment>
<dbReference type="PANTHER" id="PTHR28018:SF3">
    <property type="entry name" value="RESPIRATORY SUPERCOMPLEX FACTOR 2, MITOCHONDRIAL"/>
    <property type="match status" value="1"/>
</dbReference>